<name>A0A0E9WQH3_ANGAN</name>
<evidence type="ECO:0000313" key="1">
    <source>
        <dbReference type="EMBL" id="JAH91718.1"/>
    </source>
</evidence>
<dbReference type="AlphaFoldDB" id="A0A0E9WQH3"/>
<dbReference type="EMBL" id="GBXM01016859">
    <property type="protein sequence ID" value="JAH91718.1"/>
    <property type="molecule type" value="Transcribed_RNA"/>
</dbReference>
<organism evidence="1">
    <name type="scientific">Anguilla anguilla</name>
    <name type="common">European freshwater eel</name>
    <name type="synonym">Muraena anguilla</name>
    <dbReference type="NCBI Taxonomy" id="7936"/>
    <lineage>
        <taxon>Eukaryota</taxon>
        <taxon>Metazoa</taxon>
        <taxon>Chordata</taxon>
        <taxon>Craniata</taxon>
        <taxon>Vertebrata</taxon>
        <taxon>Euteleostomi</taxon>
        <taxon>Actinopterygii</taxon>
        <taxon>Neopterygii</taxon>
        <taxon>Teleostei</taxon>
        <taxon>Anguilliformes</taxon>
        <taxon>Anguillidae</taxon>
        <taxon>Anguilla</taxon>
    </lineage>
</organism>
<proteinExistence type="predicted"/>
<protein>
    <submittedName>
        <fullName evidence="1">Uncharacterized protein</fullName>
    </submittedName>
</protein>
<reference evidence="1" key="1">
    <citation type="submission" date="2014-11" db="EMBL/GenBank/DDBJ databases">
        <authorList>
            <person name="Amaro Gonzalez C."/>
        </authorList>
    </citation>
    <scope>NUCLEOTIDE SEQUENCE</scope>
</reference>
<accession>A0A0E9WQH3</accession>
<sequence>MLHFKFHSMARNSQEQCTYNTTRSSSFWCYISCHHLPLNSLCY</sequence>
<reference evidence="1" key="2">
    <citation type="journal article" date="2015" name="Fish Shellfish Immunol.">
        <title>Early steps in the European eel (Anguilla anguilla)-Vibrio vulnificus interaction in the gills: Role of the RtxA13 toxin.</title>
        <authorList>
            <person name="Callol A."/>
            <person name="Pajuelo D."/>
            <person name="Ebbesson L."/>
            <person name="Teles M."/>
            <person name="MacKenzie S."/>
            <person name="Amaro C."/>
        </authorList>
    </citation>
    <scope>NUCLEOTIDE SEQUENCE</scope>
</reference>